<sequence length="205" mass="22796">MKFNKVFTDFIGTLKPDDIASDRKQILQHLAQAIQEGLQQKEGVALQFICTHNSRRSQLAQVWAQHLLYWHGYFKVGCYSGGTAVTAVYPEVINQLEQQGFTASRLSEGSNSVYAVKASKQLAPSFVFSKPITHLVNPSDDFIAVMTCDQANEACPVVLGAKKRIGLTYTDPKNRDGQENEEQAYAQTSTQIATEMLYLCSQLNP</sequence>
<dbReference type="Gene3D" id="3.40.50.2300">
    <property type="match status" value="1"/>
</dbReference>
<keyword evidence="4" id="KW-1185">Reference proteome</keyword>
<evidence type="ECO:0000259" key="2">
    <source>
        <dbReference type="SMART" id="SM00226"/>
    </source>
</evidence>
<dbReference type="EMBL" id="JBHULZ010000041">
    <property type="protein sequence ID" value="MFD2697958.1"/>
    <property type="molecule type" value="Genomic_DNA"/>
</dbReference>
<dbReference type="Proteomes" id="UP001597357">
    <property type="component" value="Unassembled WGS sequence"/>
</dbReference>
<comment type="caution">
    <text evidence="3">The sequence shown here is derived from an EMBL/GenBank/DDBJ whole genome shotgun (WGS) entry which is preliminary data.</text>
</comment>
<name>A0ABW5SEK6_9FLAO</name>
<proteinExistence type="predicted"/>
<dbReference type="SUPFAM" id="SSF52788">
    <property type="entry name" value="Phosphotyrosine protein phosphatases I"/>
    <property type="match status" value="1"/>
</dbReference>
<dbReference type="RefSeq" id="WP_379046736.1">
    <property type="nucleotide sequence ID" value="NZ_JBHULZ010000041.1"/>
</dbReference>
<dbReference type="InterPro" id="IPR023485">
    <property type="entry name" value="Ptyr_pPase"/>
</dbReference>
<dbReference type="PANTHER" id="PTHR43428:SF1">
    <property type="entry name" value="ARSENATE REDUCTASE"/>
    <property type="match status" value="1"/>
</dbReference>
<reference evidence="4" key="1">
    <citation type="journal article" date="2019" name="Int. J. Syst. Evol. Microbiol.">
        <title>The Global Catalogue of Microorganisms (GCM) 10K type strain sequencing project: providing services to taxonomists for standard genome sequencing and annotation.</title>
        <authorList>
            <consortium name="The Broad Institute Genomics Platform"/>
            <consortium name="The Broad Institute Genome Sequencing Center for Infectious Disease"/>
            <person name="Wu L."/>
            <person name="Ma J."/>
        </authorList>
    </citation>
    <scope>NUCLEOTIDE SEQUENCE [LARGE SCALE GENOMIC DNA]</scope>
    <source>
        <strain evidence="4">KCTC 42255</strain>
    </source>
</reference>
<evidence type="ECO:0000256" key="1">
    <source>
        <dbReference type="ARBA" id="ARBA00022849"/>
    </source>
</evidence>
<keyword evidence="1" id="KW-0059">Arsenical resistance</keyword>
<protein>
    <submittedName>
        <fullName evidence="3">Protein-tyrosine-phosphatase</fullName>
    </submittedName>
</protein>
<dbReference type="SMART" id="SM00226">
    <property type="entry name" value="LMWPc"/>
    <property type="match status" value="1"/>
</dbReference>
<evidence type="ECO:0000313" key="3">
    <source>
        <dbReference type="EMBL" id="MFD2697958.1"/>
    </source>
</evidence>
<organism evidence="3 4">
    <name type="scientific">Mesonia sediminis</name>
    <dbReference type="NCBI Taxonomy" id="1703946"/>
    <lineage>
        <taxon>Bacteria</taxon>
        <taxon>Pseudomonadati</taxon>
        <taxon>Bacteroidota</taxon>
        <taxon>Flavobacteriia</taxon>
        <taxon>Flavobacteriales</taxon>
        <taxon>Flavobacteriaceae</taxon>
        <taxon>Mesonia</taxon>
    </lineage>
</organism>
<dbReference type="InterPro" id="IPR036196">
    <property type="entry name" value="Ptyr_pPase_sf"/>
</dbReference>
<feature type="domain" description="Phosphotyrosine protein phosphatase I" evidence="2">
    <location>
        <begin position="44"/>
        <end position="202"/>
    </location>
</feature>
<evidence type="ECO:0000313" key="4">
    <source>
        <dbReference type="Proteomes" id="UP001597357"/>
    </source>
</evidence>
<accession>A0ABW5SEK6</accession>
<gene>
    <name evidence="3" type="ORF">ACFSQ0_08145</name>
</gene>
<dbReference type="PANTHER" id="PTHR43428">
    <property type="entry name" value="ARSENATE REDUCTASE"/>
    <property type="match status" value="1"/>
</dbReference>